<dbReference type="InterPro" id="IPR046079">
    <property type="entry name" value="DUF6097"/>
</dbReference>
<dbReference type="EMBL" id="LFZS01000001">
    <property type="protein sequence ID" value="ONN56771.1"/>
    <property type="molecule type" value="Genomic_DNA"/>
</dbReference>
<keyword evidence="1" id="KW-0812">Transmembrane</keyword>
<dbReference type="AlphaFoldDB" id="A0A1V2V3F3"/>
<feature type="transmembrane region" description="Helical" evidence="1">
    <location>
        <begin position="63"/>
        <end position="87"/>
    </location>
</feature>
<comment type="caution">
    <text evidence="2">The sequence shown here is derived from an EMBL/GenBank/DDBJ whole genome shotgun (WGS) entry which is preliminary data.</text>
</comment>
<dbReference type="Pfam" id="PF19592">
    <property type="entry name" value="DUF6097"/>
    <property type="match status" value="1"/>
</dbReference>
<feature type="transmembrane region" description="Helical" evidence="1">
    <location>
        <begin position="107"/>
        <end position="130"/>
    </location>
</feature>
<accession>A0A1V2V3F3</accession>
<protein>
    <submittedName>
        <fullName evidence="2">Uncharacterized protein</fullName>
    </submittedName>
</protein>
<sequence length="149" mass="17637">MGNLRILGESLENAEILKDVQYHIKDRRLPISLKDDLNKQVIEIEKYFGEDDFKKLEVKKNKINIWTGVLAVPILIYCIALFLSRYVHNFGINIDVDMMNHMLFENILKYIWAIILYAAVFFGLIFYFYLMNNQSKKLIEKNVEKLLSK</sequence>
<organism evidence="2 3">
    <name type="scientific">Acinetobacter genomosp. 33YU</name>
    <dbReference type="NCBI Taxonomy" id="1675530"/>
    <lineage>
        <taxon>Bacteria</taxon>
        <taxon>Pseudomonadati</taxon>
        <taxon>Pseudomonadota</taxon>
        <taxon>Gammaproteobacteria</taxon>
        <taxon>Moraxellales</taxon>
        <taxon>Moraxellaceae</taxon>
        <taxon>Acinetobacter</taxon>
    </lineage>
</organism>
<dbReference type="RefSeq" id="WP_049065663.1">
    <property type="nucleotide sequence ID" value="NZ_LFZS01000001.1"/>
</dbReference>
<evidence type="ECO:0000313" key="3">
    <source>
        <dbReference type="Proteomes" id="UP000189376"/>
    </source>
</evidence>
<reference evidence="2 3" key="1">
    <citation type="submission" date="2015-07" db="EMBL/GenBank/DDBJ databases">
        <title>Acinetobacter yuneri, a novel member of Acinetobacter calcoaceticus-Acinetobacter baumannii complex isolated from clinical specimen.</title>
        <authorList>
            <person name="Yu Y."/>
        </authorList>
    </citation>
    <scope>NUCLEOTIDE SEQUENCE [LARGE SCALE GENOMIC DNA]</scope>
    <source>
        <strain evidence="2 3">A362</strain>
    </source>
</reference>
<gene>
    <name evidence="2" type="ORF">AC058_03620</name>
</gene>
<keyword evidence="3" id="KW-1185">Reference proteome</keyword>
<evidence type="ECO:0000313" key="2">
    <source>
        <dbReference type="EMBL" id="ONN56771.1"/>
    </source>
</evidence>
<keyword evidence="1" id="KW-0472">Membrane</keyword>
<name>A0A1V2V3F3_9GAMM</name>
<keyword evidence="1" id="KW-1133">Transmembrane helix</keyword>
<proteinExistence type="predicted"/>
<dbReference type="Proteomes" id="UP000189376">
    <property type="component" value="Unassembled WGS sequence"/>
</dbReference>
<evidence type="ECO:0000256" key="1">
    <source>
        <dbReference type="SAM" id="Phobius"/>
    </source>
</evidence>